<feature type="signal peptide" evidence="1">
    <location>
        <begin position="1"/>
        <end position="21"/>
    </location>
</feature>
<dbReference type="SUPFAM" id="SSF49478">
    <property type="entry name" value="Cna protein B-type domain"/>
    <property type="match status" value="1"/>
</dbReference>
<dbReference type="Proteomes" id="UP001382935">
    <property type="component" value="Chromosome"/>
</dbReference>
<accession>A0ABZ2FYN1</accession>
<organism evidence="2 3">
    <name type="scientific">Sphingomonas kaistensis</name>
    <dbReference type="NCBI Taxonomy" id="298708"/>
    <lineage>
        <taxon>Bacteria</taxon>
        <taxon>Pseudomonadati</taxon>
        <taxon>Pseudomonadota</taxon>
        <taxon>Alphaproteobacteria</taxon>
        <taxon>Sphingomonadales</taxon>
        <taxon>Sphingomonadaceae</taxon>
        <taxon>Sphingomonas</taxon>
    </lineage>
</organism>
<dbReference type="RefSeq" id="WP_338502082.1">
    <property type="nucleotide sequence ID" value="NZ_CP145607.1"/>
</dbReference>
<evidence type="ECO:0000313" key="2">
    <source>
        <dbReference type="EMBL" id="WWM69740.1"/>
    </source>
</evidence>
<name>A0ABZ2FYN1_9SPHN</name>
<feature type="chain" id="PRO_5045073672" evidence="1">
    <location>
        <begin position="22"/>
        <end position="907"/>
    </location>
</feature>
<gene>
    <name evidence="2" type="ORF">V6R86_03295</name>
</gene>
<reference evidence="2 3" key="1">
    <citation type="submission" date="2024-02" db="EMBL/GenBank/DDBJ databases">
        <title>Full genome sequence of Sphingomonas kaistensis.</title>
        <authorList>
            <person name="Poletto B.L."/>
            <person name="Silva G."/>
            <person name="Galante D."/>
            <person name="Campos K.R."/>
            <person name="Santos M.B.N."/>
            <person name="Sacchi C.T."/>
        </authorList>
    </citation>
    <scope>NUCLEOTIDE SEQUENCE [LARGE SCALE GENOMIC DNA]</scope>
    <source>
        <strain evidence="2 3">MA4R</strain>
    </source>
</reference>
<keyword evidence="3" id="KW-1185">Reference proteome</keyword>
<dbReference type="EMBL" id="CP145607">
    <property type="protein sequence ID" value="WWM69740.1"/>
    <property type="molecule type" value="Genomic_DNA"/>
</dbReference>
<evidence type="ECO:0000313" key="3">
    <source>
        <dbReference type="Proteomes" id="UP001382935"/>
    </source>
</evidence>
<keyword evidence="1" id="KW-0732">Signal</keyword>
<sequence>MLSGWLRLPLTLLAAAGIGMAAPASAPPSGPAWSADPDSQYLLDLQIRQRALGDGVRAYPVPEGTCVILGDLVTALDLPIKIDLSARKAQGWAFKEANRLVIDRAVGKVAFGATGQETIAPGAIRDAPDGWCVETATLSRWLGLTIESRTDASLLLLESKDKLPVELAAERRERAARLTRASLPMTALPRVTLPYRMWRTPSVDVMMDAGVTYSAGSGAKIDHRASILAAGEALQMSYEARVSVSRGGLPNGLRFRAYRSDPDAGLLGPLKATHLAVGDVEGIGSPIAGTTATGRGAMITNRPLFQSVAFDRTQFSGELPPGWDAELYRNGELVAFSGDAPDGQYRFADVALGFGDNRFEILTYGPQGQVKRRVEIVNVGQGAVPPGETHYWAGVVDPGRDLIERHRGGAPPNPEAGWRAAASVEHGLDKRTSVAALVQTLAVDDRRVTYVEGTVRRSIGPAVTEFGAARDSAGGVALRGQALAKIGATNLAWSSFWSRDFAARPSGLSAVSEHRFSVDAPLKLGGDTVMPLHGDLRLASRKDCGRTLEANARTSIMLSRFNLATLLRYREERAPGGLGNRKQVEAGLIGSGRIGPVRLRGATEFEIAPASKLRRAEVSAYWRGSGSTDWEGAVAYEAQDRLVRGRVAHIRRFDAFAVAGTLEAASNGSVAAGLNLSFSLDRGSNGWRASRQSLAATGSVRAQLFRDTNGNGRRDDGEKLEEGAILTAGTRPADQPSGKDGWASVAGLDNFRPVAIGVDTSSLSDPNLVPAIAAQVVVPRPGVSAEVMIPLSGGGAIEGSLVKDGGSAFEGLDLELVDERGNVVAIARSDYDGFFLFERVAPGRYLLRLSEASRTAAKAQSASLKSSVELQPEQAVLRLGPVVVKATAQIAAVNHEVVSGDFAVLKR</sequence>
<evidence type="ECO:0000256" key="1">
    <source>
        <dbReference type="SAM" id="SignalP"/>
    </source>
</evidence>
<proteinExistence type="predicted"/>
<protein>
    <submittedName>
        <fullName evidence="2">Carboxypeptidase regulatory-like domain-containing protein</fullName>
    </submittedName>
</protein>